<keyword evidence="3" id="KW-0255">Endonuclease</keyword>
<dbReference type="InterPro" id="IPR047971">
    <property type="entry name" value="ExeM-like"/>
</dbReference>
<keyword evidence="1" id="KW-0732">Signal</keyword>
<keyword evidence="3" id="KW-0378">Hydrolase</keyword>
<keyword evidence="4" id="KW-1185">Reference proteome</keyword>
<dbReference type="Pfam" id="PF03372">
    <property type="entry name" value="Exo_endo_phos"/>
    <property type="match status" value="1"/>
</dbReference>
<dbReference type="NCBIfam" id="NF033681">
    <property type="entry name" value="ExeM_NucH_DNase"/>
    <property type="match status" value="1"/>
</dbReference>
<dbReference type="PANTHER" id="PTHR42834:SF1">
    <property type="entry name" value="ENDONUCLEASE_EXONUCLEASE_PHOSPHATASE FAMILY PROTEIN (AFU_ORTHOLOGUE AFUA_3G09210)"/>
    <property type="match status" value="1"/>
</dbReference>
<dbReference type="InterPro" id="IPR005135">
    <property type="entry name" value="Endo/exonuclease/phosphatase"/>
</dbReference>
<evidence type="ECO:0000259" key="2">
    <source>
        <dbReference type="Pfam" id="PF03372"/>
    </source>
</evidence>
<dbReference type="SUPFAM" id="SSF56219">
    <property type="entry name" value="DNase I-like"/>
    <property type="match status" value="1"/>
</dbReference>
<evidence type="ECO:0000313" key="4">
    <source>
        <dbReference type="Proteomes" id="UP001168640"/>
    </source>
</evidence>
<dbReference type="PANTHER" id="PTHR42834">
    <property type="entry name" value="ENDONUCLEASE/EXONUCLEASE/PHOSPHATASE FAMILY PROTEIN (AFU_ORTHOLOGUE AFUA_3G09210)"/>
    <property type="match status" value="1"/>
</dbReference>
<dbReference type="CDD" id="cd04486">
    <property type="entry name" value="YhcR_OBF_like"/>
    <property type="match status" value="1"/>
</dbReference>
<comment type="caution">
    <text evidence="3">The sequence shown here is derived from an EMBL/GenBank/DDBJ whole genome shotgun (WGS) entry which is preliminary data.</text>
</comment>
<feature type="domain" description="Endonuclease/exonuclease/phosphatase" evidence="2">
    <location>
        <begin position="307"/>
        <end position="535"/>
    </location>
</feature>
<proteinExistence type="predicted"/>
<dbReference type="EMBL" id="JAUMIS010000001">
    <property type="protein sequence ID" value="MDO3721466.1"/>
    <property type="molecule type" value="Genomic_DNA"/>
</dbReference>
<protein>
    <submittedName>
        <fullName evidence="3">ExeM/NucH family extracellular endonuclease</fullName>
    </submittedName>
</protein>
<gene>
    <name evidence="3" type="ORF">QVZ43_06995</name>
</gene>
<accession>A0ABT8VZW0</accession>
<feature type="signal peptide" evidence="1">
    <location>
        <begin position="1"/>
        <end position="25"/>
    </location>
</feature>
<evidence type="ECO:0000256" key="1">
    <source>
        <dbReference type="SAM" id="SignalP"/>
    </source>
</evidence>
<evidence type="ECO:0000313" key="3">
    <source>
        <dbReference type="EMBL" id="MDO3721466.1"/>
    </source>
</evidence>
<sequence>MSLPPVFRRTLSAALLLLIPIGSVASECGAPATPISEIQGSGPSSPLAGQTVTVEGILTLDSRMTGGWRGFYLQQADHQTDGDPGTSEAIFVYTRRKGGRAGDRLRITASVKEYHGLTELVGVKQLSNCGKEYLPEAITVTHPWSTPPEALENMHIRFDTPLVVVDNYQLARYGTLALAAADGIISTEVSTPDAATKGNAQRLVLDDGRATEHPRPIPWPPGGLSTTQTIRAGDQVAGLSGVLDFRFGEWRLQPDSAPDFQKTNPRTPAPERLRSPHIRVMTMNLGNLFNGNGKGDGFPASRGARSNKDFEEQQRRLVNALTQPDPDILSLAELENDGYGANSSARELASALGPAWRVVETPGADGSDAIRTALLYRADRVQPAGNPRRLTTGPFHNQGRPPIAQVFRPLSGGAGVRVVSVHFKSKGCGGARGADQDQKDGQGCFASRRTREAEAVLDWLATQRDDDTVGSLVTGDLNAYARETPLQRFYALGYTSTVHDRHPCSAQHCPYYTFRFKGARGTLDYALASPGLQARILDARVWMINADEPPVIGYQSDLDPKTAIPWRTSDHNPVITDIGLH</sequence>
<dbReference type="InterPro" id="IPR036691">
    <property type="entry name" value="Endo/exonu/phosph_ase_sf"/>
</dbReference>
<dbReference type="Proteomes" id="UP001168640">
    <property type="component" value="Unassembled WGS sequence"/>
</dbReference>
<reference evidence="3" key="1">
    <citation type="submission" date="2023-07" db="EMBL/GenBank/DDBJ databases">
        <title>Marinobacter sp. chi1 genome sequencing and assembly.</title>
        <authorList>
            <person name="Park S."/>
        </authorList>
    </citation>
    <scope>NUCLEOTIDE SEQUENCE</scope>
    <source>
        <strain evidence="3">Chi1</strain>
    </source>
</reference>
<dbReference type="RefSeq" id="WP_302909360.1">
    <property type="nucleotide sequence ID" value="NZ_JAUMIS010000001.1"/>
</dbReference>
<feature type="chain" id="PRO_5045802657" evidence="1">
    <location>
        <begin position="26"/>
        <end position="581"/>
    </location>
</feature>
<name>A0ABT8VZW0_9GAMM</name>
<dbReference type="Gene3D" id="3.60.10.10">
    <property type="entry name" value="Endonuclease/exonuclease/phosphatase"/>
    <property type="match status" value="1"/>
</dbReference>
<organism evidence="3 4">
    <name type="scientific">Marinobacter suaedae</name>
    <dbReference type="NCBI Taxonomy" id="3057675"/>
    <lineage>
        <taxon>Bacteria</taxon>
        <taxon>Pseudomonadati</taxon>
        <taxon>Pseudomonadota</taxon>
        <taxon>Gammaproteobacteria</taxon>
        <taxon>Pseudomonadales</taxon>
        <taxon>Marinobacteraceae</taxon>
        <taxon>Marinobacter</taxon>
    </lineage>
</organism>
<dbReference type="GO" id="GO:0004519">
    <property type="term" value="F:endonuclease activity"/>
    <property type="evidence" value="ECO:0007669"/>
    <property type="project" value="UniProtKB-KW"/>
</dbReference>
<keyword evidence="3" id="KW-0540">Nuclease</keyword>